<gene>
    <name evidence="2" type="ORF">GJ744_005297</name>
</gene>
<evidence type="ECO:0000256" key="1">
    <source>
        <dbReference type="SAM" id="MobiDB-lite"/>
    </source>
</evidence>
<feature type="region of interest" description="Disordered" evidence="1">
    <location>
        <begin position="132"/>
        <end position="193"/>
    </location>
</feature>
<keyword evidence="3" id="KW-1185">Reference proteome</keyword>
<evidence type="ECO:0000313" key="3">
    <source>
        <dbReference type="Proteomes" id="UP000606974"/>
    </source>
</evidence>
<feature type="compositionally biased region" description="Pro residues" evidence="1">
    <location>
        <begin position="163"/>
        <end position="172"/>
    </location>
</feature>
<sequence length="215" mass="22965">MDSSGTLPEIKLLDECSLFELINERNIWSQHSTLTSILIFAHNGSLLAHAHRDEHPIRQARTESATFSAAYTSYMNGQRSRAHSHSAGNGGEGSELTDVESIVYESHTSNHITIITPIAPKVLLAVTGSISTTEEQDAPAQGGDEHNEGLSEDAPSTAATSPPASPSSPPPERSGGPNGFLEPPKSLLEELGSISEQLSSVLREEMGQMRWPDGA</sequence>
<reference evidence="2" key="1">
    <citation type="submission" date="2020-02" db="EMBL/GenBank/DDBJ databases">
        <authorList>
            <person name="Palmer J.M."/>
        </authorList>
    </citation>
    <scope>NUCLEOTIDE SEQUENCE</scope>
    <source>
        <strain evidence="2">EPUS1.4</strain>
        <tissue evidence="2">Thallus</tissue>
    </source>
</reference>
<dbReference type="OrthoDB" id="4160156at2759"/>
<name>A0A8H7APZ0_9EURO</name>
<dbReference type="EMBL" id="JAACFV010000023">
    <property type="protein sequence ID" value="KAF7511066.1"/>
    <property type="molecule type" value="Genomic_DNA"/>
</dbReference>
<dbReference type="Proteomes" id="UP000606974">
    <property type="component" value="Unassembled WGS sequence"/>
</dbReference>
<organism evidence="2 3">
    <name type="scientific">Endocarpon pusillum</name>
    <dbReference type="NCBI Taxonomy" id="364733"/>
    <lineage>
        <taxon>Eukaryota</taxon>
        <taxon>Fungi</taxon>
        <taxon>Dikarya</taxon>
        <taxon>Ascomycota</taxon>
        <taxon>Pezizomycotina</taxon>
        <taxon>Eurotiomycetes</taxon>
        <taxon>Chaetothyriomycetidae</taxon>
        <taxon>Verrucariales</taxon>
        <taxon>Verrucariaceae</taxon>
        <taxon>Endocarpon</taxon>
    </lineage>
</organism>
<proteinExistence type="predicted"/>
<dbReference type="AlphaFoldDB" id="A0A8H7APZ0"/>
<comment type="caution">
    <text evidence="2">The sequence shown here is derived from an EMBL/GenBank/DDBJ whole genome shotgun (WGS) entry which is preliminary data.</text>
</comment>
<evidence type="ECO:0000313" key="2">
    <source>
        <dbReference type="EMBL" id="KAF7511066.1"/>
    </source>
</evidence>
<accession>A0A8H7APZ0</accession>
<protein>
    <submittedName>
        <fullName evidence="2">Uncharacterized protein</fullName>
    </submittedName>
</protein>